<dbReference type="Proteomes" id="UP000694382">
    <property type="component" value="Chromosome 9"/>
</dbReference>
<keyword evidence="5" id="KW-1133">Transmembrane helix</keyword>
<dbReference type="InterPro" id="IPR016469">
    <property type="entry name" value="Carbohydrate_sulfotransferase"/>
</dbReference>
<organism evidence="22 23">
    <name type="scientific">Geospiza parvula</name>
    <name type="common">Small tree-finch</name>
    <name type="synonym">Camarhynchus parvulus</name>
    <dbReference type="NCBI Taxonomy" id="87175"/>
    <lineage>
        <taxon>Eukaryota</taxon>
        <taxon>Metazoa</taxon>
        <taxon>Chordata</taxon>
        <taxon>Craniata</taxon>
        <taxon>Vertebrata</taxon>
        <taxon>Euteleostomi</taxon>
        <taxon>Archelosauria</taxon>
        <taxon>Archosauria</taxon>
        <taxon>Dinosauria</taxon>
        <taxon>Saurischia</taxon>
        <taxon>Theropoda</taxon>
        <taxon>Coelurosauria</taxon>
        <taxon>Aves</taxon>
        <taxon>Neognathae</taxon>
        <taxon>Neoaves</taxon>
        <taxon>Telluraves</taxon>
        <taxon>Australaves</taxon>
        <taxon>Passeriformes</taxon>
        <taxon>Thraupidae</taxon>
        <taxon>Camarhynchus</taxon>
    </lineage>
</organism>
<evidence type="ECO:0000256" key="1">
    <source>
        <dbReference type="ARBA" id="ARBA00005530"/>
    </source>
</evidence>
<evidence type="ECO:0000259" key="21">
    <source>
        <dbReference type="Pfam" id="PF00685"/>
    </source>
</evidence>
<accession>A0A8C3M6H0</accession>
<comment type="catalytic activity">
    <reaction evidence="13">
        <text>3-O-{N-acetyl-beta-D-glucosaminyl-(1-&gt;3)-beta-D-galactosyl-(1-&gt;3)-N-acetyl-alpha-D-galactosaminyl}-L-threonyl-[protein] + 3'-phosphoadenylyl sulfate = 3-O-{6-O-sulfo-N-acetyl-beta-D-glucosaminyl-(1-&gt;3)-beta-D-galactosyl-(1-&gt;3)-N-acetyl-alpha-D-galactosaminyl}-L-threonyl-[protein] + adenosine 3',5'-bisphosphate + H(+)</text>
        <dbReference type="Rhea" id="RHEA:67856"/>
        <dbReference type="Rhea" id="RHEA-COMP:17368"/>
        <dbReference type="Rhea" id="RHEA-COMP:17369"/>
        <dbReference type="ChEBI" id="CHEBI:15378"/>
        <dbReference type="ChEBI" id="CHEBI:58339"/>
        <dbReference type="ChEBI" id="CHEBI:58343"/>
        <dbReference type="ChEBI" id="CHEBI:176489"/>
        <dbReference type="ChEBI" id="CHEBI:176492"/>
    </reaction>
    <physiologicalReaction direction="left-to-right" evidence="13">
        <dbReference type="Rhea" id="RHEA:67857"/>
    </physiologicalReaction>
</comment>
<name>A0A8C3M6H0_GEOPR</name>
<evidence type="ECO:0000313" key="22">
    <source>
        <dbReference type="Ensembl" id="ENSCPVP00000001646.2"/>
    </source>
</evidence>
<evidence type="ECO:0000313" key="23">
    <source>
        <dbReference type="Proteomes" id="UP000694382"/>
    </source>
</evidence>
<reference evidence="22" key="1">
    <citation type="submission" date="2020-02" db="EMBL/GenBank/DDBJ databases">
        <authorList>
            <person name="Enbody D E."/>
            <person name="Pettersson E M."/>
        </authorList>
    </citation>
    <scope>NUCLEOTIDE SEQUENCE [LARGE SCALE GENOMIC DNA]</scope>
</reference>
<comment type="function">
    <text evidence="17">Sulfotransferase that utilizes 3'-phospho-5'-adenylyl sulfate (PAPS) as sulfonate donor to catalyze the transfer of sulfate to position 6 of non-reducing N-acetylglucosamine (GlcNAc) residues within keratan-like structures on N-linked glycans and within mucin-associated glycans that can ultimately serve as SELL ligands. SELL ligands are present in high endothelial cells (HEVs) and play a central role in lymphocyte homing at sites of inflammation. Participates in biosynthesis of the SELL ligand sialyl 6-sulfo Lewis X and in lymphocyte homing to Peyer patches. Has no activity toward O-linked sugars. Its substrate specificity may be influenced by its subcellular location. Sulfates GlcNAc residues at terminal, non-reducing ends of oligosaccharide chains.</text>
</comment>
<evidence type="ECO:0000256" key="11">
    <source>
        <dbReference type="ARBA" id="ARBA00023277"/>
    </source>
</evidence>
<comment type="pathway">
    <text evidence="18">Protein modification; carbohydrate sulfation.</text>
</comment>
<evidence type="ECO:0000256" key="17">
    <source>
        <dbReference type="ARBA" id="ARBA00057213"/>
    </source>
</evidence>
<feature type="compositionally biased region" description="Low complexity" evidence="20">
    <location>
        <begin position="8"/>
        <end position="28"/>
    </location>
</feature>
<keyword evidence="3" id="KW-0812">Transmembrane</keyword>
<comment type="catalytic activity">
    <reaction evidence="14">
        <text>3-O-{N-acetyl-beta-D-glucosaminyl-(1-&gt;3)-beta-D-galactosyl-(1-&gt;3)-N-acetyl-alpha-D-galactosaminyl}-L-seryl-[protein] + 3'-phosphoadenylyl sulfate = 3-O-{6-O-sulfo-N-acetyl-beta-D-glucosaminyl-(1-&gt;3)-beta-D-galactosyl-(1-&gt;3)-N-acetyl-alpha-D-galactosaminyl}-L-seryl-[protein] + adenosine 3',5'-bisphosphate + H(+)</text>
        <dbReference type="Rhea" id="RHEA:67860"/>
        <dbReference type="Rhea" id="RHEA-COMP:17365"/>
        <dbReference type="Rhea" id="RHEA-COMP:17366"/>
        <dbReference type="ChEBI" id="CHEBI:15378"/>
        <dbReference type="ChEBI" id="CHEBI:58339"/>
        <dbReference type="ChEBI" id="CHEBI:58343"/>
        <dbReference type="ChEBI" id="CHEBI:176490"/>
        <dbReference type="ChEBI" id="CHEBI:176491"/>
    </reaction>
    <physiologicalReaction direction="left-to-right" evidence="14">
        <dbReference type="Rhea" id="RHEA:67861"/>
    </physiologicalReaction>
</comment>
<feature type="region of interest" description="Disordered" evidence="20">
    <location>
        <begin position="1"/>
        <end position="35"/>
    </location>
</feature>
<keyword evidence="10" id="KW-0395">Inflammatory response</keyword>
<keyword evidence="11" id="KW-0119">Carbohydrate metabolism</keyword>
<keyword evidence="6" id="KW-0333">Golgi apparatus</keyword>
<keyword evidence="2" id="KW-0808">Transferase</keyword>
<dbReference type="PIRSF" id="PIRSF005883">
    <property type="entry name" value="Carbohydrate_sulfotransferase"/>
    <property type="match status" value="1"/>
</dbReference>
<evidence type="ECO:0000256" key="9">
    <source>
        <dbReference type="ARBA" id="ARBA00023180"/>
    </source>
</evidence>
<evidence type="ECO:0000256" key="5">
    <source>
        <dbReference type="ARBA" id="ARBA00022989"/>
    </source>
</evidence>
<dbReference type="GO" id="GO:0000139">
    <property type="term" value="C:Golgi membrane"/>
    <property type="evidence" value="ECO:0007669"/>
    <property type="project" value="InterPro"/>
</dbReference>
<reference evidence="22" key="2">
    <citation type="submission" date="2025-08" db="UniProtKB">
        <authorList>
            <consortium name="Ensembl"/>
        </authorList>
    </citation>
    <scope>IDENTIFICATION</scope>
</reference>
<dbReference type="GO" id="GO:0001517">
    <property type="term" value="F:N-acetylglucosamine 6-O-sulfotransferase activity"/>
    <property type="evidence" value="ECO:0007669"/>
    <property type="project" value="TreeGrafter"/>
</dbReference>
<evidence type="ECO:0000256" key="3">
    <source>
        <dbReference type="ARBA" id="ARBA00022692"/>
    </source>
</evidence>
<protein>
    <submittedName>
        <fullName evidence="22">Uncharacterized protein</fullName>
    </submittedName>
</protein>
<dbReference type="InterPro" id="IPR051135">
    <property type="entry name" value="Gal/GlcNAc/GalNAc_ST"/>
</dbReference>
<sequence length="414" mass="45383">GSAPAEQRGAPRSARRPPAVRGPAGLGADQSGRGPAGARRQLVYVFTTWRSGSSFFGELFNQNPEVFFLYEPVWHVWQKLYPGDAVSLQGAARDMLSSLYRCDLSVFQLYSTAGAGKNLTTLGIFGAATNKVICSSPLCPAYRKEVVGMVDDRVCKKCPPQRLSRFQEECHKYHTLVIKGVRVFDLAVLAPLMRDPTLDLKVIHLVRDPRAVASSRIKSRHGLIRESLQVLGGKKEGGGGSDYHALGAMEVICSSMAKTLQTALHPPDWLQGNYMAVRYEDLVVEPIKTLRQVYGFVNLAVSPEMEKFALNMTSGPGYSSKPFVVSARNATQALSAWRTALSYQQIKQVEEYCQQPMALLGYERVGSPEEVKDLSRTLLRKPRPGRGAAPAALSEGGSREKQPGLRFPPKTAEG</sequence>
<dbReference type="GO" id="GO:0006044">
    <property type="term" value="P:N-acetylglucosamine metabolic process"/>
    <property type="evidence" value="ECO:0007669"/>
    <property type="project" value="UniProtKB-ARBA"/>
</dbReference>
<proteinExistence type="inferred from homology"/>
<comment type="catalytic activity">
    <reaction evidence="15">
        <text>a 3-O-{beta-D-galactosyl-(1-&gt;3)-[N-acetyl-beta-D-glucosaminyl-(1-&gt;6)]-N-acetyl-alpha-D-galactosaminyl}-L-threonyl-[protein] + 3'-phosphoadenylyl sulfate = 3-O-{beta-D-galactosyl-(1-&gt;3)-[6-O-sulfo-N-acetyl-beta-D-glucosaminyl-(1-&gt;6)]-N-acetyl-alpha-D-galactosaminyl}-L-threonyl-[protein] + adenosine 3',5'-bisphosphate + H(+)</text>
        <dbReference type="Rhea" id="RHEA:67864"/>
        <dbReference type="Rhea" id="RHEA-COMP:14420"/>
        <dbReference type="Rhea" id="RHEA-COMP:17370"/>
        <dbReference type="ChEBI" id="CHEBI:15378"/>
        <dbReference type="ChEBI" id="CHEBI:58339"/>
        <dbReference type="ChEBI" id="CHEBI:58343"/>
        <dbReference type="ChEBI" id="CHEBI:139607"/>
        <dbReference type="ChEBI" id="CHEBI:176493"/>
    </reaction>
    <physiologicalReaction direction="left-to-right" evidence="15">
        <dbReference type="Rhea" id="RHEA:67865"/>
    </physiologicalReaction>
</comment>
<evidence type="ECO:0000256" key="8">
    <source>
        <dbReference type="ARBA" id="ARBA00023157"/>
    </source>
</evidence>
<keyword evidence="9" id="KW-0325">Glycoprotein</keyword>
<dbReference type="SUPFAM" id="SSF52540">
    <property type="entry name" value="P-loop containing nucleoside triphosphate hydrolases"/>
    <property type="match status" value="1"/>
</dbReference>
<dbReference type="PANTHER" id="PTHR10704:SF3">
    <property type="entry name" value="CARBOHYDRATE SULFOTRANSFERASE 2"/>
    <property type="match status" value="1"/>
</dbReference>
<dbReference type="Gene3D" id="3.40.50.300">
    <property type="entry name" value="P-loop containing nucleotide triphosphate hydrolases"/>
    <property type="match status" value="1"/>
</dbReference>
<evidence type="ECO:0000256" key="12">
    <source>
        <dbReference type="ARBA" id="ARBA00037848"/>
    </source>
</evidence>
<dbReference type="AlphaFoldDB" id="A0A8C3M6H0"/>
<keyword evidence="4" id="KW-0735">Signal-anchor</keyword>
<feature type="region of interest" description="Disordered" evidence="20">
    <location>
        <begin position="375"/>
        <end position="414"/>
    </location>
</feature>
<keyword evidence="7" id="KW-0472">Membrane</keyword>
<dbReference type="GO" id="GO:0006954">
    <property type="term" value="P:inflammatory response"/>
    <property type="evidence" value="ECO:0007669"/>
    <property type="project" value="UniProtKB-KW"/>
</dbReference>
<dbReference type="InterPro" id="IPR027417">
    <property type="entry name" value="P-loop_NTPase"/>
</dbReference>
<dbReference type="Pfam" id="PF00685">
    <property type="entry name" value="Sulfotransfer_1"/>
    <property type="match status" value="1"/>
</dbReference>
<comment type="subcellular location">
    <subcellularLocation>
        <location evidence="12">Golgi apparatus</location>
        <location evidence="12">trans-Golgi network membrane</location>
        <topology evidence="12">Single-pass type II membrane protein</topology>
    </subcellularLocation>
</comment>
<comment type="catalytic activity">
    <reaction evidence="16">
        <text>3-O-{beta-D-galactosyl-(1-&gt;3)-[N-acetyl-beta-D-glucosaminyl-(1-&gt;6)]-N-acetyl-alpha-D-galactosaminyl}-L-seryl-[protein] + 3'-phosphoadenylyl sulfate = 3-O-{beta-D-galactosyl-(1-&gt;3)-[6-O-sulfo-N-acetyl-beta-D-glucosaminyl-(1-&gt;6)]-N-acetyl-alpha-D-galactosaminyl}-L-seryl-[protein] + adenosine 3',5'-bisphosphate + H(+)</text>
        <dbReference type="Rhea" id="RHEA:67868"/>
        <dbReference type="Rhea" id="RHEA-COMP:14419"/>
        <dbReference type="Rhea" id="RHEA-COMP:17367"/>
        <dbReference type="ChEBI" id="CHEBI:15378"/>
        <dbReference type="ChEBI" id="CHEBI:58339"/>
        <dbReference type="ChEBI" id="CHEBI:58343"/>
        <dbReference type="ChEBI" id="CHEBI:139605"/>
        <dbReference type="ChEBI" id="CHEBI:176494"/>
    </reaction>
    <physiologicalReaction direction="left-to-right" evidence="16">
        <dbReference type="Rhea" id="RHEA:67869"/>
    </physiologicalReaction>
</comment>
<dbReference type="InterPro" id="IPR000863">
    <property type="entry name" value="Sulfotransferase_dom"/>
</dbReference>
<dbReference type="Ensembl" id="ENSCPVT00000001716.2">
    <property type="protein sequence ID" value="ENSCPVP00000001646.2"/>
    <property type="gene ID" value="ENSCPVG00000001217.2"/>
</dbReference>
<evidence type="ECO:0000256" key="10">
    <source>
        <dbReference type="ARBA" id="ARBA00023198"/>
    </source>
</evidence>
<evidence type="ECO:0000256" key="6">
    <source>
        <dbReference type="ARBA" id="ARBA00023034"/>
    </source>
</evidence>
<evidence type="ECO:0000256" key="18">
    <source>
        <dbReference type="ARBA" id="ARBA00060663"/>
    </source>
</evidence>
<comment type="similarity">
    <text evidence="1">Belongs to the sulfotransferase 1 family. Gal/GlcNAc/GalNAc subfamily.</text>
</comment>
<keyword evidence="8" id="KW-1015">Disulfide bond</keyword>
<evidence type="ECO:0000256" key="2">
    <source>
        <dbReference type="ARBA" id="ARBA00022679"/>
    </source>
</evidence>
<evidence type="ECO:0000256" key="14">
    <source>
        <dbReference type="ARBA" id="ARBA00050332"/>
    </source>
</evidence>
<keyword evidence="23" id="KW-1185">Reference proteome</keyword>
<evidence type="ECO:0000256" key="13">
    <source>
        <dbReference type="ARBA" id="ARBA00050174"/>
    </source>
</evidence>
<reference evidence="22" key="3">
    <citation type="submission" date="2025-09" db="UniProtKB">
        <authorList>
            <consortium name="Ensembl"/>
        </authorList>
    </citation>
    <scope>IDENTIFICATION</scope>
</reference>
<evidence type="ECO:0000256" key="7">
    <source>
        <dbReference type="ARBA" id="ARBA00023136"/>
    </source>
</evidence>
<evidence type="ECO:0000256" key="4">
    <source>
        <dbReference type="ARBA" id="ARBA00022968"/>
    </source>
</evidence>
<evidence type="ECO:0000256" key="16">
    <source>
        <dbReference type="ARBA" id="ARBA00051939"/>
    </source>
</evidence>
<evidence type="ECO:0000256" key="19">
    <source>
        <dbReference type="ARBA" id="ARBA00062570"/>
    </source>
</evidence>
<accession>A0A8U8AZR0</accession>
<comment type="subunit">
    <text evidence="19">Homodimer; disulfide-linked. Homodimerization is not essential for enzyme activity.</text>
</comment>
<dbReference type="FunFam" id="3.40.50.300:FF:000765">
    <property type="entry name" value="Sulfotransferase"/>
    <property type="match status" value="1"/>
</dbReference>
<evidence type="ECO:0000256" key="20">
    <source>
        <dbReference type="SAM" id="MobiDB-lite"/>
    </source>
</evidence>
<dbReference type="GO" id="GO:0006790">
    <property type="term" value="P:sulfur compound metabolic process"/>
    <property type="evidence" value="ECO:0007669"/>
    <property type="project" value="TreeGrafter"/>
</dbReference>
<feature type="domain" description="Sulfotransferase" evidence="21">
    <location>
        <begin position="197"/>
        <end position="360"/>
    </location>
</feature>
<dbReference type="GO" id="GO:0005975">
    <property type="term" value="P:carbohydrate metabolic process"/>
    <property type="evidence" value="ECO:0007669"/>
    <property type="project" value="InterPro"/>
</dbReference>
<dbReference type="PANTHER" id="PTHR10704">
    <property type="entry name" value="CARBOHYDRATE SULFOTRANSFERASE"/>
    <property type="match status" value="1"/>
</dbReference>
<evidence type="ECO:0000256" key="15">
    <source>
        <dbReference type="ARBA" id="ARBA00051221"/>
    </source>
</evidence>